<dbReference type="EMBL" id="ML119776">
    <property type="protein sequence ID" value="RPA74918.1"/>
    <property type="molecule type" value="Genomic_DNA"/>
</dbReference>
<keyword evidence="2" id="KW-0378">Hydrolase</keyword>
<gene>
    <name evidence="7" type="ORF">BJ508DRAFT_214925</name>
</gene>
<evidence type="ECO:0000256" key="6">
    <source>
        <dbReference type="SAM" id="Phobius"/>
    </source>
</evidence>
<proteinExistence type="inferred from homology"/>
<dbReference type="GO" id="GO:0005794">
    <property type="term" value="C:Golgi apparatus"/>
    <property type="evidence" value="ECO:0007669"/>
    <property type="project" value="TreeGrafter"/>
</dbReference>
<dbReference type="STRING" id="1160509.A0A3N4HR05"/>
<keyword evidence="4" id="KW-0547">Nucleotide-binding</keyword>
<dbReference type="Proteomes" id="UP000275078">
    <property type="component" value="Unassembled WGS sequence"/>
</dbReference>
<evidence type="ECO:0000256" key="4">
    <source>
        <dbReference type="PIRSR" id="PIRSR600407-2"/>
    </source>
</evidence>
<evidence type="ECO:0000313" key="8">
    <source>
        <dbReference type="Proteomes" id="UP000275078"/>
    </source>
</evidence>
<keyword evidence="6" id="KW-0472">Membrane</keyword>
<keyword evidence="8" id="KW-1185">Reference proteome</keyword>
<dbReference type="GO" id="GO:0004382">
    <property type="term" value="F:GDP phosphatase activity"/>
    <property type="evidence" value="ECO:0007669"/>
    <property type="project" value="TreeGrafter"/>
</dbReference>
<evidence type="ECO:0000256" key="1">
    <source>
        <dbReference type="ARBA" id="ARBA00009283"/>
    </source>
</evidence>
<feature type="compositionally biased region" description="Acidic residues" evidence="5">
    <location>
        <begin position="613"/>
        <end position="625"/>
    </location>
</feature>
<dbReference type="GO" id="GO:0017111">
    <property type="term" value="F:ribonucleoside triphosphate phosphatase activity"/>
    <property type="evidence" value="ECO:0007669"/>
    <property type="project" value="TreeGrafter"/>
</dbReference>
<feature type="binding site" evidence="4">
    <location>
        <begin position="182"/>
        <end position="186"/>
    </location>
    <ligand>
        <name>ATP</name>
        <dbReference type="ChEBI" id="CHEBI:30616"/>
    </ligand>
</feature>
<dbReference type="GO" id="GO:0006256">
    <property type="term" value="P:UDP catabolic process"/>
    <property type="evidence" value="ECO:0007669"/>
    <property type="project" value="TreeGrafter"/>
</dbReference>
<keyword evidence="4" id="KW-0067">ATP-binding</keyword>
<feature type="region of interest" description="Disordered" evidence="5">
    <location>
        <begin position="582"/>
        <end position="689"/>
    </location>
</feature>
<evidence type="ECO:0008006" key="9">
    <source>
        <dbReference type="Google" id="ProtNLM"/>
    </source>
</evidence>
<dbReference type="PANTHER" id="PTHR11782">
    <property type="entry name" value="ADENOSINE/GUANOSINE DIPHOSPHATASE"/>
    <property type="match status" value="1"/>
</dbReference>
<dbReference type="GO" id="GO:0046036">
    <property type="term" value="P:CTP metabolic process"/>
    <property type="evidence" value="ECO:0007669"/>
    <property type="project" value="TreeGrafter"/>
</dbReference>
<dbReference type="GO" id="GO:0045134">
    <property type="term" value="F:UDP phosphatase activity"/>
    <property type="evidence" value="ECO:0007669"/>
    <property type="project" value="TreeGrafter"/>
</dbReference>
<feature type="compositionally biased region" description="Polar residues" evidence="5">
    <location>
        <begin position="586"/>
        <end position="606"/>
    </location>
</feature>
<sequence length="689" mass="76589">MGKHSRYGIVLDAGSSGTRIHIYEWDDPAHARKKAKSYELDHLPKIKSKKKWIKKIRPGISTLADTPEQVGEYLDPLFKHALEYIPSHAIKDTPIFLLATAGLRLVDERKRNILLDKVCTWTRRNTDFLLADCSQQIQMISGETEGLYGWMATNYLLGGFDRPDKHDHGKGHHTYGFLDMGGASAQLAFAPNSTETEKHADDLMLLRLRNIGGGDLEYKVFVTTWLGFGVNEARKEYLHRLIDASSAPGVEELPDPCLPKGLLATIEGKEIEDEKELATAKRPYLHGTGRFDECLRQVYPLLGKDSPCHDAPCLLKGVHVPGIDFSVNHFVGVSEYWHTTHDIFQMGLDKKAYDLETYQKAVTDFCTLEWDSIEGSVEGKKWGDKVDEEKAIGTCFKASWLINVLHEGIGVPRIGIEASAKTGKGFMDGAFQPVDKIDDVEVSWTLGKILLYAASQVPPVAPASSSLTPLPIGFGSNIPNRPQEIPADFQYANPLQIYPIINSTNPTYPDASYNSTTGEWSQSSSSLHPVNHPFKTMFIFLLIASLLTYLLLGREKRKRLIRRSKDLVQTFRGTRSRKWIPMLSLPTHNSPRGNYERVNSQQSPYVSSPVFELDLEEGDESEWSDDSTKRGGVASPVGGQGWRNEEGRLGVLGSLSASAGGSAVSLNALGKTRSRERHGRSRNGSPTRQ</sequence>
<dbReference type="PANTHER" id="PTHR11782:SF121">
    <property type="entry name" value="NUCLEOSIDE-DIPHOSPHATASE MIG-23"/>
    <property type="match status" value="1"/>
</dbReference>
<evidence type="ECO:0000256" key="2">
    <source>
        <dbReference type="ARBA" id="ARBA00022801"/>
    </source>
</evidence>
<feature type="compositionally biased region" description="Basic residues" evidence="5">
    <location>
        <begin position="672"/>
        <end position="681"/>
    </location>
</feature>
<reference evidence="7 8" key="1">
    <citation type="journal article" date="2018" name="Nat. Ecol. Evol.">
        <title>Pezizomycetes genomes reveal the molecular basis of ectomycorrhizal truffle lifestyle.</title>
        <authorList>
            <person name="Murat C."/>
            <person name="Payen T."/>
            <person name="Noel B."/>
            <person name="Kuo A."/>
            <person name="Morin E."/>
            <person name="Chen J."/>
            <person name="Kohler A."/>
            <person name="Krizsan K."/>
            <person name="Balestrini R."/>
            <person name="Da Silva C."/>
            <person name="Montanini B."/>
            <person name="Hainaut M."/>
            <person name="Levati E."/>
            <person name="Barry K.W."/>
            <person name="Belfiori B."/>
            <person name="Cichocki N."/>
            <person name="Clum A."/>
            <person name="Dockter R.B."/>
            <person name="Fauchery L."/>
            <person name="Guy J."/>
            <person name="Iotti M."/>
            <person name="Le Tacon F."/>
            <person name="Lindquist E.A."/>
            <person name="Lipzen A."/>
            <person name="Malagnac F."/>
            <person name="Mello A."/>
            <person name="Molinier V."/>
            <person name="Miyauchi S."/>
            <person name="Poulain J."/>
            <person name="Riccioni C."/>
            <person name="Rubini A."/>
            <person name="Sitrit Y."/>
            <person name="Splivallo R."/>
            <person name="Traeger S."/>
            <person name="Wang M."/>
            <person name="Zifcakova L."/>
            <person name="Wipf D."/>
            <person name="Zambonelli A."/>
            <person name="Paolocci F."/>
            <person name="Nowrousian M."/>
            <person name="Ottonello S."/>
            <person name="Baldrian P."/>
            <person name="Spatafora J.W."/>
            <person name="Henrissat B."/>
            <person name="Nagy L.G."/>
            <person name="Aury J.M."/>
            <person name="Wincker P."/>
            <person name="Grigoriev I.V."/>
            <person name="Bonfante P."/>
            <person name="Martin F.M."/>
        </authorList>
    </citation>
    <scope>NUCLEOTIDE SEQUENCE [LARGE SCALE GENOMIC DNA]</scope>
    <source>
        <strain evidence="7 8">RN42</strain>
    </source>
</reference>
<dbReference type="Gene3D" id="3.30.420.150">
    <property type="entry name" value="Exopolyphosphatase. Domain 2"/>
    <property type="match status" value="1"/>
</dbReference>
<feature type="compositionally biased region" description="Low complexity" evidence="5">
    <location>
        <begin position="649"/>
        <end position="670"/>
    </location>
</feature>
<dbReference type="CDD" id="cd24039">
    <property type="entry name" value="ASKHA_NBD_YND1-like"/>
    <property type="match status" value="1"/>
</dbReference>
<name>A0A3N4HR05_ASCIM</name>
<keyword evidence="6" id="KW-0812">Transmembrane</keyword>
<evidence type="ECO:0000313" key="7">
    <source>
        <dbReference type="EMBL" id="RPA74918.1"/>
    </source>
</evidence>
<dbReference type="InterPro" id="IPR000407">
    <property type="entry name" value="GDA1_CD39_NTPase"/>
</dbReference>
<evidence type="ECO:0000256" key="5">
    <source>
        <dbReference type="SAM" id="MobiDB-lite"/>
    </source>
</evidence>
<feature type="active site" description="Proton acceptor" evidence="3">
    <location>
        <position position="145"/>
    </location>
</feature>
<protein>
    <recommendedName>
        <fullName evidence="9">Nucleoside diphosphatase</fullName>
    </recommendedName>
</protein>
<dbReference type="AlphaFoldDB" id="A0A3N4HR05"/>
<dbReference type="OrthoDB" id="6372431at2759"/>
<dbReference type="GO" id="GO:0005524">
    <property type="term" value="F:ATP binding"/>
    <property type="evidence" value="ECO:0007669"/>
    <property type="project" value="UniProtKB-KW"/>
</dbReference>
<keyword evidence="6" id="KW-1133">Transmembrane helix</keyword>
<feature type="transmembrane region" description="Helical" evidence="6">
    <location>
        <begin position="534"/>
        <end position="552"/>
    </location>
</feature>
<comment type="similarity">
    <text evidence="1">Belongs to the GDA1/CD39 NTPase family.</text>
</comment>
<dbReference type="Pfam" id="PF01150">
    <property type="entry name" value="GDA1_CD39"/>
    <property type="match status" value="1"/>
</dbReference>
<evidence type="ECO:0000256" key="3">
    <source>
        <dbReference type="PIRSR" id="PIRSR600407-1"/>
    </source>
</evidence>
<dbReference type="Gene3D" id="3.30.420.40">
    <property type="match status" value="1"/>
</dbReference>
<accession>A0A3N4HR05</accession>
<organism evidence="7 8">
    <name type="scientific">Ascobolus immersus RN42</name>
    <dbReference type="NCBI Taxonomy" id="1160509"/>
    <lineage>
        <taxon>Eukaryota</taxon>
        <taxon>Fungi</taxon>
        <taxon>Dikarya</taxon>
        <taxon>Ascomycota</taxon>
        <taxon>Pezizomycotina</taxon>
        <taxon>Pezizomycetes</taxon>
        <taxon>Pezizales</taxon>
        <taxon>Ascobolaceae</taxon>
        <taxon>Ascobolus</taxon>
    </lineage>
</organism>
<dbReference type="GO" id="GO:0016020">
    <property type="term" value="C:membrane"/>
    <property type="evidence" value="ECO:0007669"/>
    <property type="project" value="TreeGrafter"/>
</dbReference>